<feature type="domain" description="Type IV pilin Tt1218-like" evidence="2">
    <location>
        <begin position="39"/>
        <end position="111"/>
    </location>
</feature>
<dbReference type="RefSeq" id="WP_155587479.1">
    <property type="nucleotide sequence ID" value="NZ_WFKQ01000008.1"/>
</dbReference>
<dbReference type="Proteomes" id="UP000442109">
    <property type="component" value="Unassembled WGS sequence"/>
</dbReference>
<keyword evidence="1" id="KW-1133">Transmembrane helix</keyword>
<dbReference type="EMBL" id="WFKQ01000008">
    <property type="protein sequence ID" value="MUG32947.1"/>
    <property type="molecule type" value="Genomic_DNA"/>
</dbReference>
<organism evidence="3 4">
    <name type="scientific">Psychrobacter sanguinis</name>
    <dbReference type="NCBI Taxonomy" id="861445"/>
    <lineage>
        <taxon>Bacteria</taxon>
        <taxon>Pseudomonadati</taxon>
        <taxon>Pseudomonadota</taxon>
        <taxon>Gammaproteobacteria</taxon>
        <taxon>Moraxellales</taxon>
        <taxon>Moraxellaceae</taxon>
        <taxon>Psychrobacter</taxon>
    </lineage>
</organism>
<evidence type="ECO:0000259" key="2">
    <source>
        <dbReference type="Pfam" id="PF22150"/>
    </source>
</evidence>
<name>A0A844M341_9GAMM</name>
<dbReference type="AlphaFoldDB" id="A0A844M341"/>
<dbReference type="Pfam" id="PF22150">
    <property type="entry name" value="Tt1218-like"/>
    <property type="match status" value="1"/>
</dbReference>
<keyword evidence="1" id="KW-0472">Membrane</keyword>
<reference evidence="3 4" key="1">
    <citation type="journal article" date="2019" name="PLoS ONE">
        <title>Pup mortality in New Zealand sea lions (Phocarctos hookeri) at Enderby Island, Auckland Islands, 2013-18.</title>
        <authorList>
            <person name="Michael S.A."/>
            <person name="Hayman D.T.S."/>
            <person name="Gray R."/>
            <person name="Zhang J."/>
            <person name="Rogers L."/>
            <person name="Roe W.D."/>
        </authorList>
    </citation>
    <scope>NUCLEOTIDE SEQUENCE [LARGE SCALE GENOMIC DNA]</scope>
    <source>
        <strain evidence="3 4">SM868</strain>
    </source>
</reference>
<accession>A0A844M341</accession>
<protein>
    <submittedName>
        <fullName evidence="3">Prepilin-type N-terminal cleavage/methylation domain-containing protein</fullName>
    </submittedName>
</protein>
<sequence length="180" mass="19374">MQSGPPTHIPVSSQQGMAFIEVLVALVLFSVAALGYVGLQAQSLAAVDDAVMRTQALVILTEAAERIRTNMGWVALRTYQLQFDAATIPAMTSCTVRAGCNATQVVQNDVAVLRLQAKQQGMTLAMLGCPGRLSTTENYCLVAAWHGTQAKYVSSEVLDGCLYLQGNYRVGSDCLYMEAY</sequence>
<comment type="caution">
    <text evidence="3">The sequence shown here is derived from an EMBL/GenBank/DDBJ whole genome shotgun (WGS) entry which is preliminary data.</text>
</comment>
<dbReference type="InterPro" id="IPR054402">
    <property type="entry name" value="Tt1218-like_dom"/>
</dbReference>
<dbReference type="OrthoDB" id="6658593at2"/>
<keyword evidence="4" id="KW-1185">Reference proteome</keyword>
<feature type="transmembrane region" description="Helical" evidence="1">
    <location>
        <begin position="16"/>
        <end position="39"/>
    </location>
</feature>
<dbReference type="InterPro" id="IPR012902">
    <property type="entry name" value="N_methyl_site"/>
</dbReference>
<dbReference type="Pfam" id="PF07963">
    <property type="entry name" value="N_methyl"/>
    <property type="match status" value="1"/>
</dbReference>
<evidence type="ECO:0000256" key="1">
    <source>
        <dbReference type="SAM" id="Phobius"/>
    </source>
</evidence>
<evidence type="ECO:0000313" key="3">
    <source>
        <dbReference type="EMBL" id="MUG32947.1"/>
    </source>
</evidence>
<evidence type="ECO:0000313" key="4">
    <source>
        <dbReference type="Proteomes" id="UP000442109"/>
    </source>
</evidence>
<proteinExistence type="predicted"/>
<gene>
    <name evidence="3" type="ORF">GB996_09060</name>
</gene>
<keyword evidence="1" id="KW-0812">Transmembrane</keyword>
<dbReference type="NCBIfam" id="TIGR02532">
    <property type="entry name" value="IV_pilin_GFxxxE"/>
    <property type="match status" value="1"/>
</dbReference>